<feature type="domain" description="Glycosyltransferase 2-like" evidence="3">
    <location>
        <begin position="51"/>
        <end position="207"/>
    </location>
</feature>
<dbReference type="InterPro" id="IPR001173">
    <property type="entry name" value="Glyco_trans_2-like"/>
</dbReference>
<dbReference type="CDD" id="cd04179">
    <property type="entry name" value="DPM_DPG-synthase_like"/>
    <property type="match status" value="1"/>
</dbReference>
<evidence type="ECO:0000256" key="2">
    <source>
        <dbReference type="SAM" id="MobiDB-lite"/>
    </source>
</evidence>
<name>A0A2S6IU76_9ACTN</name>
<dbReference type="Pfam" id="PF00535">
    <property type="entry name" value="Glycos_transf_2"/>
    <property type="match status" value="1"/>
</dbReference>
<protein>
    <submittedName>
        <fullName evidence="4">Glycosyl transferase family 2</fullName>
    </submittedName>
</protein>
<organism evidence="4 5">
    <name type="scientific">Kineococcus xinjiangensis</name>
    <dbReference type="NCBI Taxonomy" id="512762"/>
    <lineage>
        <taxon>Bacteria</taxon>
        <taxon>Bacillati</taxon>
        <taxon>Actinomycetota</taxon>
        <taxon>Actinomycetes</taxon>
        <taxon>Kineosporiales</taxon>
        <taxon>Kineosporiaceae</taxon>
        <taxon>Kineococcus</taxon>
    </lineage>
</organism>
<dbReference type="AlphaFoldDB" id="A0A2S6IU76"/>
<dbReference type="PANTHER" id="PTHR48090:SF7">
    <property type="entry name" value="RFBJ PROTEIN"/>
    <property type="match status" value="1"/>
</dbReference>
<reference evidence="4 5" key="1">
    <citation type="submission" date="2018-02" db="EMBL/GenBank/DDBJ databases">
        <title>Genomic Encyclopedia of Archaeal and Bacterial Type Strains, Phase II (KMG-II): from individual species to whole genera.</title>
        <authorList>
            <person name="Goeker M."/>
        </authorList>
    </citation>
    <scope>NUCLEOTIDE SEQUENCE [LARGE SCALE GENOMIC DNA]</scope>
    <source>
        <strain evidence="4 5">DSM 22857</strain>
    </source>
</reference>
<dbReference type="GO" id="GO:0016740">
    <property type="term" value="F:transferase activity"/>
    <property type="evidence" value="ECO:0007669"/>
    <property type="project" value="UniProtKB-KW"/>
</dbReference>
<dbReference type="Proteomes" id="UP000239485">
    <property type="component" value="Unassembled WGS sequence"/>
</dbReference>
<evidence type="ECO:0000256" key="1">
    <source>
        <dbReference type="ARBA" id="ARBA00006739"/>
    </source>
</evidence>
<dbReference type="PANTHER" id="PTHR48090">
    <property type="entry name" value="UNDECAPRENYL-PHOSPHATE 4-DEOXY-4-FORMAMIDO-L-ARABINOSE TRANSFERASE-RELATED"/>
    <property type="match status" value="1"/>
</dbReference>
<comment type="similarity">
    <text evidence="1">Belongs to the glycosyltransferase 2 family.</text>
</comment>
<dbReference type="EMBL" id="PTJD01000003">
    <property type="protein sequence ID" value="PPK97721.1"/>
    <property type="molecule type" value="Genomic_DNA"/>
</dbReference>
<dbReference type="SUPFAM" id="SSF53448">
    <property type="entry name" value="Nucleotide-diphospho-sugar transferases"/>
    <property type="match status" value="1"/>
</dbReference>
<keyword evidence="5" id="KW-1185">Reference proteome</keyword>
<sequence length="266" mass="28915">MMGTTPGPPRARGAGETPATPTTEALTAMTLPDEAPARADVADLRHPATWVVVPLYQEASVIGQVVSRVQERFANVVCVDDGSRDASAQAAAEAGAVVVRHCLNLGQGAALQTGFDYALRDPGMRSVVTFDADGQHRVEDAAEMVARLEREDLDVVFGSRFLDRRTRVDPLRRVVLRTAVAFTNRTTGVRLTDAHNGLRVLSRRAAQTVSLRHNRMAHASEIVAQVGRSDLRWAEHPVEILYTDYSRSKGQSLLNSVNILVETLLG</sequence>
<proteinExistence type="inferred from homology"/>
<accession>A0A2S6IU76</accession>
<evidence type="ECO:0000313" key="4">
    <source>
        <dbReference type="EMBL" id="PPK97721.1"/>
    </source>
</evidence>
<dbReference type="InterPro" id="IPR029044">
    <property type="entry name" value="Nucleotide-diphossugar_trans"/>
</dbReference>
<gene>
    <name evidence="4" type="ORF">CLV92_103256</name>
</gene>
<evidence type="ECO:0000313" key="5">
    <source>
        <dbReference type="Proteomes" id="UP000239485"/>
    </source>
</evidence>
<dbReference type="Gene3D" id="3.90.550.10">
    <property type="entry name" value="Spore Coat Polysaccharide Biosynthesis Protein SpsA, Chain A"/>
    <property type="match status" value="1"/>
</dbReference>
<evidence type="ECO:0000259" key="3">
    <source>
        <dbReference type="Pfam" id="PF00535"/>
    </source>
</evidence>
<feature type="region of interest" description="Disordered" evidence="2">
    <location>
        <begin position="1"/>
        <end position="20"/>
    </location>
</feature>
<comment type="caution">
    <text evidence="4">The sequence shown here is derived from an EMBL/GenBank/DDBJ whole genome shotgun (WGS) entry which is preliminary data.</text>
</comment>
<keyword evidence="4" id="KW-0808">Transferase</keyword>
<dbReference type="InterPro" id="IPR050256">
    <property type="entry name" value="Glycosyltransferase_2"/>
</dbReference>